<organism evidence="2 3">
    <name type="scientific">Haemaphysalis longicornis</name>
    <name type="common">Bush tick</name>
    <dbReference type="NCBI Taxonomy" id="44386"/>
    <lineage>
        <taxon>Eukaryota</taxon>
        <taxon>Metazoa</taxon>
        <taxon>Ecdysozoa</taxon>
        <taxon>Arthropoda</taxon>
        <taxon>Chelicerata</taxon>
        <taxon>Arachnida</taxon>
        <taxon>Acari</taxon>
        <taxon>Parasitiformes</taxon>
        <taxon>Ixodida</taxon>
        <taxon>Ixodoidea</taxon>
        <taxon>Ixodidae</taxon>
        <taxon>Haemaphysalinae</taxon>
        <taxon>Haemaphysalis</taxon>
    </lineage>
</organism>
<gene>
    <name evidence="2" type="ORF">HPB48_014627</name>
</gene>
<dbReference type="Proteomes" id="UP000821853">
    <property type="component" value="Chromosome 1"/>
</dbReference>
<comment type="caution">
    <text evidence="2">The sequence shown here is derived from an EMBL/GenBank/DDBJ whole genome shotgun (WGS) entry which is preliminary data.</text>
</comment>
<dbReference type="VEuPathDB" id="VectorBase:HLOH_052419"/>
<accession>A0A9J6FD91</accession>
<name>A0A9J6FD91_HAELO</name>
<feature type="domain" description="Transposable element P transposase-like RNase H C-terminal" evidence="1">
    <location>
        <begin position="141"/>
        <end position="172"/>
    </location>
</feature>
<reference evidence="2 3" key="1">
    <citation type="journal article" date="2020" name="Cell">
        <title>Large-Scale Comparative Analyses of Tick Genomes Elucidate Their Genetic Diversity and Vector Capacities.</title>
        <authorList>
            <consortium name="Tick Genome and Microbiome Consortium (TIGMIC)"/>
            <person name="Jia N."/>
            <person name="Wang J."/>
            <person name="Shi W."/>
            <person name="Du L."/>
            <person name="Sun Y."/>
            <person name="Zhan W."/>
            <person name="Jiang J.F."/>
            <person name="Wang Q."/>
            <person name="Zhang B."/>
            <person name="Ji P."/>
            <person name="Bell-Sakyi L."/>
            <person name="Cui X.M."/>
            <person name="Yuan T.T."/>
            <person name="Jiang B.G."/>
            <person name="Yang W.F."/>
            <person name="Lam T.T."/>
            <person name="Chang Q.C."/>
            <person name="Ding S.J."/>
            <person name="Wang X.J."/>
            <person name="Zhu J.G."/>
            <person name="Ruan X.D."/>
            <person name="Zhao L."/>
            <person name="Wei J.T."/>
            <person name="Ye R.Z."/>
            <person name="Que T.C."/>
            <person name="Du C.H."/>
            <person name="Zhou Y.H."/>
            <person name="Cheng J.X."/>
            <person name="Dai P.F."/>
            <person name="Guo W.B."/>
            <person name="Han X.H."/>
            <person name="Huang E.J."/>
            <person name="Li L.F."/>
            <person name="Wei W."/>
            <person name="Gao Y.C."/>
            <person name="Liu J.Z."/>
            <person name="Shao H.Z."/>
            <person name="Wang X."/>
            <person name="Wang C.C."/>
            <person name="Yang T.C."/>
            <person name="Huo Q.B."/>
            <person name="Li W."/>
            <person name="Chen H.Y."/>
            <person name="Chen S.E."/>
            <person name="Zhou L.G."/>
            <person name="Ni X.B."/>
            <person name="Tian J.H."/>
            <person name="Sheng Y."/>
            <person name="Liu T."/>
            <person name="Pan Y.S."/>
            <person name="Xia L.Y."/>
            <person name="Li J."/>
            <person name="Zhao F."/>
            <person name="Cao W.C."/>
        </authorList>
    </citation>
    <scope>NUCLEOTIDE SEQUENCE [LARGE SCALE GENOMIC DNA]</scope>
    <source>
        <strain evidence="2">HaeL-2018</strain>
    </source>
</reference>
<dbReference type="InterPro" id="IPR048367">
    <property type="entry name" value="TNP-like_RNaseH_C"/>
</dbReference>
<keyword evidence="3" id="KW-1185">Reference proteome</keyword>
<dbReference type="EMBL" id="JABSTR010000001">
    <property type="protein sequence ID" value="KAH9360084.1"/>
    <property type="molecule type" value="Genomic_DNA"/>
</dbReference>
<dbReference type="Pfam" id="PF21789">
    <property type="entry name" value="TNP-like_RNaseH_C"/>
    <property type="match status" value="1"/>
</dbReference>
<sequence length="398" mass="45099">MPHISRLHLYPNGFEKMRVGPALRLFSEEVLKGLYFYRSQVEKAYGPARETEAFIFRMSKLIAIMTSRCAKTSLIPDSANAAYLKEFLIFLNEWELVHIRDSKKVFLSANTAEGPRVTVQSTLDLVAYLCTDCNFKYVLTSKLSQDKLENLFGIVRQFNGTNDHPTPAQFLATLNVLAFYNLARPPKGGNCDPQTITALLGEANATCRKSCPDVVGKLDKLVDVGNLEDAEHALNSFAPQDHEYITQNSPARLVYYVAGYVARKMIQKTDCRPCSERLTIPGESAGSDARNEFIEEFDRGSLLYPSGELSRLVTTLEDSFTVFFSHNKITVASMTDLATFLQGVQLPKVGYCDHERELTLAIVKFYILLRFRFYAKSLNRERASKREQLKHLKLRRCN</sequence>
<dbReference type="PANTHER" id="PTHR47577">
    <property type="entry name" value="THAP DOMAIN-CONTAINING PROTEIN 6"/>
    <property type="match status" value="1"/>
</dbReference>
<dbReference type="PANTHER" id="PTHR47577:SF2">
    <property type="entry name" value="THAP DOMAIN CONTAINING 9"/>
    <property type="match status" value="1"/>
</dbReference>
<evidence type="ECO:0000313" key="3">
    <source>
        <dbReference type="Proteomes" id="UP000821853"/>
    </source>
</evidence>
<dbReference type="AlphaFoldDB" id="A0A9J6FD91"/>
<evidence type="ECO:0000259" key="1">
    <source>
        <dbReference type="Pfam" id="PF21789"/>
    </source>
</evidence>
<proteinExistence type="predicted"/>
<evidence type="ECO:0000313" key="2">
    <source>
        <dbReference type="EMBL" id="KAH9360084.1"/>
    </source>
</evidence>
<protein>
    <recommendedName>
        <fullName evidence="1">Transposable element P transposase-like RNase H C-terminal domain-containing protein</fullName>
    </recommendedName>
</protein>
<dbReference type="OrthoDB" id="6627680at2759"/>
<dbReference type="OMA" id="DCSTHER"/>